<protein>
    <submittedName>
        <fullName evidence="1">Uncharacterized protein</fullName>
    </submittedName>
</protein>
<organism evidence="1 2">
    <name type="scientific">Paraburkholderia sprentiae WSM5005</name>
    <dbReference type="NCBI Taxonomy" id="754502"/>
    <lineage>
        <taxon>Bacteria</taxon>
        <taxon>Pseudomonadati</taxon>
        <taxon>Pseudomonadota</taxon>
        <taxon>Betaproteobacteria</taxon>
        <taxon>Burkholderiales</taxon>
        <taxon>Burkholderiaceae</taxon>
        <taxon>Paraburkholderia</taxon>
    </lineage>
</organism>
<reference evidence="1" key="2">
    <citation type="submission" date="2021-06" db="EMBL/GenBank/DDBJ databases">
        <authorList>
            <person name="Rogers T.H."/>
            <person name="Ramsay J.P."/>
            <person name="Wang P."/>
            <person name="Terpolilli J."/>
        </authorList>
    </citation>
    <scope>NUCLEOTIDE SEQUENCE [LARGE SCALE GENOMIC DNA]</scope>
    <source>
        <strain evidence="1">WSM5005</strain>
    </source>
</reference>
<name>A0A1I9YDE8_9BURK</name>
<dbReference type="Proteomes" id="UP000179860">
    <property type="component" value="Chromosome 1"/>
</dbReference>
<dbReference type="STRING" id="754502.BJG93_02175"/>
<dbReference type="EMBL" id="CP017561">
    <property type="protein sequence ID" value="APA84331.1"/>
    <property type="molecule type" value="Genomic_DNA"/>
</dbReference>
<dbReference type="RefSeq" id="WP_027198250.1">
    <property type="nucleotide sequence ID" value="NZ_CP017561.2"/>
</dbReference>
<reference evidence="1" key="1">
    <citation type="submission" date="2016-09" db="EMBL/GenBank/DDBJ databases">
        <title>The Complete Genome of Burkholderia sprentiae wsm5005.</title>
        <authorList>
            <person name="De Meyer S."/>
            <person name="Wang P."/>
            <person name="Terpolilli J."/>
        </authorList>
    </citation>
    <scope>NUCLEOTIDE SEQUENCE [LARGE SCALE GENOMIC DNA]</scope>
    <source>
        <strain evidence="1">WSM5005</strain>
    </source>
</reference>
<accession>A0A1I9YDE8</accession>
<sequence length="75" mass="8163">MKKAKSLTLDASDDVCRALGDLLVRLCAEERAKRGLTDTASILDQADNVLRVATQRLLDHAAVLHAMAGAREPRH</sequence>
<evidence type="ECO:0000313" key="1">
    <source>
        <dbReference type="EMBL" id="APA84331.1"/>
    </source>
</evidence>
<dbReference type="AlphaFoldDB" id="A0A1I9YDE8"/>
<dbReference type="KEGG" id="pspw:BJG93_02175"/>
<evidence type="ECO:0000313" key="2">
    <source>
        <dbReference type="Proteomes" id="UP000179860"/>
    </source>
</evidence>
<keyword evidence="2" id="KW-1185">Reference proteome</keyword>
<gene>
    <name evidence="1" type="ORF">BJG93_02175</name>
</gene>
<proteinExistence type="predicted"/>